<dbReference type="InterPro" id="IPR019591">
    <property type="entry name" value="Mrp/NBP35_ATP-bd"/>
</dbReference>
<evidence type="ECO:0000313" key="7">
    <source>
        <dbReference type="EMBL" id="ENZ12997.1"/>
    </source>
</evidence>
<sequence>MSECNHDCGSCSANCDSRKVDKGEFLEALNPASSVKRVIGVVSGKGGVGKSLVTSMLAVSMNRKGKKTAVLDADITGPSIPMAFGIGNEGVATSPDGSLMLPAKSMEGVEIMSANLLLDKDTDPVIWRGPVIAGAVKQFWSETLWQDVDYMFVDMPPGTGDVPLTVFQSLPVDGIIIVTSPQELVGMIVAKAVNMAKKMDIPIVGVVENMSYLECPDCGKRISVFGEGHVEEIAAEHGIKVLAQIPIDPAIAQMVDAGRVEYLEMPWFDEAVKAVEAL</sequence>
<comment type="function">
    <text evidence="6">Binds and transfers iron-sulfur (Fe-S) clusters to target apoproteins. Can hydrolyze ATP.</text>
</comment>
<dbReference type="InterPro" id="IPR044304">
    <property type="entry name" value="NUBPL-like"/>
</dbReference>
<dbReference type="GO" id="GO:0005524">
    <property type="term" value="F:ATP binding"/>
    <property type="evidence" value="ECO:0007669"/>
    <property type="project" value="UniProtKB-UniRule"/>
</dbReference>
<keyword evidence="6" id="KW-0378">Hydrolase</keyword>
<keyword evidence="2 6" id="KW-0547">Nucleotide-binding</keyword>
<feature type="binding site" evidence="6">
    <location>
        <begin position="44"/>
        <end position="51"/>
    </location>
    <ligand>
        <name>ATP</name>
        <dbReference type="ChEBI" id="CHEBI:30616"/>
    </ligand>
</feature>
<dbReference type="EMBL" id="AGYR01000036">
    <property type="protein sequence ID" value="ENZ12997.1"/>
    <property type="molecule type" value="Genomic_DNA"/>
</dbReference>
<evidence type="ECO:0000313" key="8">
    <source>
        <dbReference type="Proteomes" id="UP000013085"/>
    </source>
</evidence>
<comment type="subunit">
    <text evidence="6">Homodimer.</text>
</comment>
<dbReference type="SUPFAM" id="SSF52540">
    <property type="entry name" value="P-loop containing nucleoside triphosphate hydrolases"/>
    <property type="match status" value="1"/>
</dbReference>
<dbReference type="Gene3D" id="3.40.50.300">
    <property type="entry name" value="P-loop containing nucleotide triphosphate hydrolases"/>
    <property type="match status" value="1"/>
</dbReference>
<dbReference type="PATRIC" id="fig|999408.3.peg.3548"/>
<dbReference type="HOGENOM" id="CLU_024839_0_2_9"/>
<evidence type="ECO:0000256" key="3">
    <source>
        <dbReference type="ARBA" id="ARBA00022840"/>
    </source>
</evidence>
<dbReference type="FunFam" id="3.40.50.300:FF:001119">
    <property type="entry name" value="Iron-sulfur cluster carrier protein"/>
    <property type="match status" value="1"/>
</dbReference>
<evidence type="ECO:0000256" key="5">
    <source>
        <dbReference type="ARBA" id="ARBA00023014"/>
    </source>
</evidence>
<dbReference type="AlphaFoldDB" id="A0A0E2H7Z1"/>
<evidence type="ECO:0000256" key="2">
    <source>
        <dbReference type="ARBA" id="ARBA00022741"/>
    </source>
</evidence>
<proteinExistence type="inferred from homology"/>
<gene>
    <name evidence="7" type="ORF">HMPREF1090_03278</name>
</gene>
<dbReference type="GO" id="GO:0016887">
    <property type="term" value="F:ATP hydrolysis activity"/>
    <property type="evidence" value="ECO:0007669"/>
    <property type="project" value="UniProtKB-UniRule"/>
</dbReference>
<comment type="similarity">
    <text evidence="6">Belongs to the Mrp/NBP35 ATP-binding proteins family.</text>
</comment>
<keyword evidence="4 6" id="KW-0408">Iron</keyword>
<dbReference type="PANTHER" id="PTHR42961">
    <property type="entry name" value="IRON-SULFUR PROTEIN NUBPL"/>
    <property type="match status" value="1"/>
</dbReference>
<protein>
    <recommendedName>
        <fullName evidence="6">Iron-sulfur cluster carrier protein</fullName>
    </recommendedName>
</protein>
<name>A0A0E2H7Z1_9FIRM</name>
<keyword evidence="1 6" id="KW-0479">Metal-binding</keyword>
<dbReference type="InterPro" id="IPR027417">
    <property type="entry name" value="P-loop_NTPase"/>
</dbReference>
<organism evidence="7 8">
    <name type="scientific">[Clostridium] clostridioforme 90A8</name>
    <dbReference type="NCBI Taxonomy" id="999408"/>
    <lineage>
        <taxon>Bacteria</taxon>
        <taxon>Bacillati</taxon>
        <taxon>Bacillota</taxon>
        <taxon>Clostridia</taxon>
        <taxon>Lachnospirales</taxon>
        <taxon>Lachnospiraceae</taxon>
        <taxon>Enterocloster</taxon>
    </lineage>
</organism>
<evidence type="ECO:0000256" key="6">
    <source>
        <dbReference type="HAMAP-Rule" id="MF_02040"/>
    </source>
</evidence>
<evidence type="ECO:0000256" key="4">
    <source>
        <dbReference type="ARBA" id="ARBA00023004"/>
    </source>
</evidence>
<reference evidence="7 8" key="1">
    <citation type="submission" date="2013-01" db="EMBL/GenBank/DDBJ databases">
        <title>The Genome Sequence of Clostridium clostridioforme 90A8.</title>
        <authorList>
            <consortium name="The Broad Institute Genome Sequencing Platform"/>
            <person name="Earl A."/>
            <person name="Ward D."/>
            <person name="Feldgarden M."/>
            <person name="Gevers D."/>
            <person name="Courvalin P."/>
            <person name="Lambert T."/>
            <person name="Walker B."/>
            <person name="Young S.K."/>
            <person name="Zeng Q."/>
            <person name="Gargeya S."/>
            <person name="Fitzgerald M."/>
            <person name="Haas B."/>
            <person name="Abouelleil A."/>
            <person name="Alvarado L."/>
            <person name="Arachchi H.M."/>
            <person name="Berlin A.M."/>
            <person name="Chapman S.B."/>
            <person name="Dewar J."/>
            <person name="Goldberg J."/>
            <person name="Griggs A."/>
            <person name="Gujja S."/>
            <person name="Hansen M."/>
            <person name="Howarth C."/>
            <person name="Imamovic A."/>
            <person name="Larimer J."/>
            <person name="McCowan C."/>
            <person name="Murphy C."/>
            <person name="Neiman D."/>
            <person name="Pearson M."/>
            <person name="Priest M."/>
            <person name="Roberts A."/>
            <person name="Saif S."/>
            <person name="Shea T."/>
            <person name="Sisk P."/>
            <person name="Sykes S."/>
            <person name="Wortman J."/>
            <person name="Nusbaum C."/>
            <person name="Birren B."/>
        </authorList>
    </citation>
    <scope>NUCLEOTIDE SEQUENCE [LARGE SCALE GENOMIC DNA]</scope>
    <source>
        <strain evidence="7 8">90A8</strain>
    </source>
</reference>
<dbReference type="GO" id="GO:0016226">
    <property type="term" value="P:iron-sulfur cluster assembly"/>
    <property type="evidence" value="ECO:0007669"/>
    <property type="project" value="InterPro"/>
</dbReference>
<dbReference type="GO" id="GO:0046872">
    <property type="term" value="F:metal ion binding"/>
    <property type="evidence" value="ECO:0007669"/>
    <property type="project" value="UniProtKB-KW"/>
</dbReference>
<dbReference type="CDD" id="cd02037">
    <property type="entry name" value="Mrp_NBP35"/>
    <property type="match status" value="1"/>
</dbReference>
<dbReference type="HAMAP" id="MF_02040">
    <property type="entry name" value="Mrp_NBP35"/>
    <property type="match status" value="1"/>
</dbReference>
<dbReference type="GeneID" id="57964385"/>
<accession>A0A0E2H7Z1</accession>
<dbReference type="Pfam" id="PF10609">
    <property type="entry name" value="ParA"/>
    <property type="match status" value="1"/>
</dbReference>
<dbReference type="InterPro" id="IPR033756">
    <property type="entry name" value="YlxH/NBP35"/>
</dbReference>
<dbReference type="PANTHER" id="PTHR42961:SF2">
    <property type="entry name" value="IRON-SULFUR PROTEIN NUBPL"/>
    <property type="match status" value="1"/>
</dbReference>
<evidence type="ECO:0000256" key="1">
    <source>
        <dbReference type="ARBA" id="ARBA00022723"/>
    </source>
</evidence>
<dbReference type="Proteomes" id="UP000013085">
    <property type="component" value="Unassembled WGS sequence"/>
</dbReference>
<dbReference type="GO" id="GO:0051539">
    <property type="term" value="F:4 iron, 4 sulfur cluster binding"/>
    <property type="evidence" value="ECO:0007669"/>
    <property type="project" value="TreeGrafter"/>
</dbReference>
<dbReference type="GO" id="GO:0140663">
    <property type="term" value="F:ATP-dependent FeS chaperone activity"/>
    <property type="evidence" value="ECO:0007669"/>
    <property type="project" value="InterPro"/>
</dbReference>
<comment type="caution">
    <text evidence="7">The sequence shown here is derived from an EMBL/GenBank/DDBJ whole genome shotgun (WGS) entry which is preliminary data.</text>
</comment>
<dbReference type="RefSeq" id="WP_002584207.1">
    <property type="nucleotide sequence ID" value="NZ_KB850978.1"/>
</dbReference>
<keyword evidence="3 6" id="KW-0067">ATP-binding</keyword>
<keyword evidence="5 6" id="KW-0411">Iron-sulfur</keyword>